<reference evidence="1 2" key="1">
    <citation type="submission" date="2018-08" db="EMBL/GenBank/DDBJ databases">
        <title>Isolation, diversity and antifungal activity of Actinobacteria from wheat.</title>
        <authorList>
            <person name="Han C."/>
        </authorList>
    </citation>
    <scope>NUCLEOTIDE SEQUENCE [LARGE SCALE GENOMIC DNA]</scope>
    <source>
        <strain evidence="1 2">NEAU-YY421</strain>
    </source>
</reference>
<dbReference type="InterPro" id="IPR023393">
    <property type="entry name" value="START-like_dom_sf"/>
</dbReference>
<accession>A0A372LW09</accession>
<dbReference type="PANTHER" id="PTHR38588">
    <property type="entry name" value="BLL0334 PROTEIN"/>
    <property type="match status" value="1"/>
</dbReference>
<dbReference type="PANTHER" id="PTHR38588:SF1">
    <property type="entry name" value="BLL0334 PROTEIN"/>
    <property type="match status" value="1"/>
</dbReference>
<dbReference type="Gene3D" id="3.30.530.20">
    <property type="match status" value="1"/>
</dbReference>
<comment type="caution">
    <text evidence="1">The sequence shown here is derived from an EMBL/GenBank/DDBJ whole genome shotgun (WGS) entry which is preliminary data.</text>
</comment>
<name>A0A372LW09_9ACTN</name>
<dbReference type="RefSeq" id="WP_199566911.1">
    <property type="nucleotide sequence ID" value="NZ_QUAK01000233.1"/>
</dbReference>
<dbReference type="AlphaFoldDB" id="A0A372LW09"/>
<protein>
    <submittedName>
        <fullName evidence="1">Carbon monoxide dehydrogenase</fullName>
    </submittedName>
</protein>
<evidence type="ECO:0000313" key="1">
    <source>
        <dbReference type="EMBL" id="RFU82729.1"/>
    </source>
</evidence>
<dbReference type="Pfam" id="PF10604">
    <property type="entry name" value="Polyketide_cyc2"/>
    <property type="match status" value="1"/>
</dbReference>
<dbReference type="InterPro" id="IPR019587">
    <property type="entry name" value="Polyketide_cyclase/dehydratase"/>
</dbReference>
<dbReference type="Proteomes" id="UP000263094">
    <property type="component" value="Unassembled WGS sequence"/>
</dbReference>
<feature type="non-terminal residue" evidence="1">
    <location>
        <position position="155"/>
    </location>
</feature>
<organism evidence="1 2">
    <name type="scientific">Streptomyces triticagri</name>
    <dbReference type="NCBI Taxonomy" id="2293568"/>
    <lineage>
        <taxon>Bacteria</taxon>
        <taxon>Bacillati</taxon>
        <taxon>Actinomycetota</taxon>
        <taxon>Actinomycetes</taxon>
        <taxon>Kitasatosporales</taxon>
        <taxon>Streptomycetaceae</taxon>
        <taxon>Streptomyces</taxon>
    </lineage>
</organism>
<keyword evidence="2" id="KW-1185">Reference proteome</keyword>
<sequence length="155" mass="15962">MEHEVFVPVLPEPVRAALGDASRVARSVPGLQREAREGAEPVAGRLKVRIAGHSITYRGALRVTERTGGAEPAFSVDGEGTEARGSGGVRLSLTIRLLPADGGTTMAFSGTAKAQGRAAEFEPAAVASAARRLLDRFARRLAEGVADGSGAGAET</sequence>
<evidence type="ECO:0000313" key="2">
    <source>
        <dbReference type="Proteomes" id="UP000263094"/>
    </source>
</evidence>
<proteinExistence type="predicted"/>
<gene>
    <name evidence="1" type="ORF">DY218_31205</name>
</gene>
<dbReference type="InterPro" id="IPR010419">
    <property type="entry name" value="CO_DH_gsu"/>
</dbReference>
<dbReference type="SUPFAM" id="SSF55961">
    <property type="entry name" value="Bet v1-like"/>
    <property type="match status" value="1"/>
</dbReference>
<dbReference type="EMBL" id="QUAK01000233">
    <property type="protein sequence ID" value="RFU82729.1"/>
    <property type="molecule type" value="Genomic_DNA"/>
</dbReference>